<dbReference type="Proteomes" id="UP000193623">
    <property type="component" value="Unassembled WGS sequence"/>
</dbReference>
<evidence type="ECO:0000313" key="3">
    <source>
        <dbReference type="Proteomes" id="UP000193623"/>
    </source>
</evidence>
<name>A0A1Y5R9A8_9RHOB</name>
<organism evidence="2 3">
    <name type="scientific">Pseudooctadecabacter jejudonensis</name>
    <dbReference type="NCBI Taxonomy" id="1391910"/>
    <lineage>
        <taxon>Bacteria</taxon>
        <taxon>Pseudomonadati</taxon>
        <taxon>Pseudomonadota</taxon>
        <taxon>Alphaproteobacteria</taxon>
        <taxon>Rhodobacterales</taxon>
        <taxon>Paracoccaceae</taxon>
        <taxon>Pseudooctadecabacter</taxon>
    </lineage>
</organism>
<proteinExistence type="predicted"/>
<reference evidence="2 3" key="1">
    <citation type="submission" date="2017-03" db="EMBL/GenBank/DDBJ databases">
        <authorList>
            <person name="Afonso C.L."/>
            <person name="Miller P.J."/>
            <person name="Scott M.A."/>
            <person name="Spackman E."/>
            <person name="Goraichik I."/>
            <person name="Dimitrov K.M."/>
            <person name="Suarez D.L."/>
            <person name="Swayne D.E."/>
        </authorList>
    </citation>
    <scope>NUCLEOTIDE SEQUENCE [LARGE SCALE GENOMIC DNA]</scope>
    <source>
        <strain evidence="2 3">CECT 8397</strain>
    </source>
</reference>
<keyword evidence="1" id="KW-0472">Membrane</keyword>
<accession>A0A1Y5R9A8</accession>
<keyword evidence="1" id="KW-1133">Transmembrane helix</keyword>
<sequence>MTTRLAIFLMAAIIGFFVLDHYVLHLDALVFLSRKGIDLIQTIAFWR</sequence>
<dbReference type="RefSeq" id="WP_200811270.1">
    <property type="nucleotide sequence ID" value="NZ_FWFT01000001.1"/>
</dbReference>
<evidence type="ECO:0000313" key="2">
    <source>
        <dbReference type="EMBL" id="SLN12152.1"/>
    </source>
</evidence>
<gene>
    <name evidence="2" type="ORF">PSJ8397_00149</name>
</gene>
<keyword evidence="1" id="KW-0812">Transmembrane</keyword>
<keyword evidence="3" id="KW-1185">Reference proteome</keyword>
<dbReference type="EMBL" id="FWFT01000001">
    <property type="protein sequence ID" value="SLN12152.1"/>
    <property type="molecule type" value="Genomic_DNA"/>
</dbReference>
<feature type="transmembrane region" description="Helical" evidence="1">
    <location>
        <begin position="6"/>
        <end position="24"/>
    </location>
</feature>
<evidence type="ECO:0008006" key="4">
    <source>
        <dbReference type="Google" id="ProtNLM"/>
    </source>
</evidence>
<dbReference type="AlphaFoldDB" id="A0A1Y5R9A8"/>
<evidence type="ECO:0000256" key="1">
    <source>
        <dbReference type="SAM" id="Phobius"/>
    </source>
</evidence>
<protein>
    <recommendedName>
        <fullName evidence="4">Glyceraldehyde-3-phosphate dehydrogenase</fullName>
    </recommendedName>
</protein>